<feature type="domain" description="EAL" evidence="2">
    <location>
        <begin position="545"/>
        <end position="795"/>
    </location>
</feature>
<dbReference type="PANTHER" id="PTHR44757:SF2">
    <property type="entry name" value="BIOFILM ARCHITECTURE MAINTENANCE PROTEIN MBAA"/>
    <property type="match status" value="1"/>
</dbReference>
<evidence type="ECO:0000259" key="4">
    <source>
        <dbReference type="PROSITE" id="PS50924"/>
    </source>
</evidence>
<feature type="transmembrane region" description="Helical" evidence="1">
    <location>
        <begin position="58"/>
        <end position="82"/>
    </location>
</feature>
<proteinExistence type="predicted"/>
<dbReference type="Pfam" id="PF00563">
    <property type="entry name" value="EAL"/>
    <property type="match status" value="1"/>
</dbReference>
<dbReference type="InterPro" id="IPR005330">
    <property type="entry name" value="MHYT_dom"/>
</dbReference>
<evidence type="ECO:0000313" key="5">
    <source>
        <dbReference type="EMBL" id="RSY84656.1"/>
    </source>
</evidence>
<sequence>MILSVRLLGGAVLRVLSCLTTEHDFGLVIVAGLVCLLSMVTAFLLAAQIGEMRARQRLRWLAALGFVSGGGIWATHFIAMLAYQPHLPTAYDPLRTILSVGVGVAASTLAWRAFFAKRAIWRLAAPAVFAIGVAAMHKTGMTALQTTGRVTYDGSMIAASVAVGVVLSYAGFHIAKLRWRRIPILPALGLVLAICAIHFGAMTAVTIYPEAGRTIDPGTIESGTLALLIATLAAAILGVGLVTAMAEARIARHTRHETDRLKSFSESALEALAILENDVIVDANTTFWGLAGYDPVHPPEGLNLAELLPDLAGDTPQRRGPGFFNARLRARDGERIDVEMAFRRGQLLGVDRDLVVLRDVSEQTAAAARIAHLAAHDPLTGAANRLSLSHLLADALSRSTEQAPVALLCLDLDRFKAVNDIHGHGTGDALLVEVTRRIRECMTGNEALARLGGDEFAIVQPGGDQPHRAASLALRILDALAVPMQVAGRSIRTGASIGIAIHPDHAATAEELHTKADLALYRAKAHGRGTMRFFDATMDAQLVRRLELEHDLQFALQRGELSLVYQPFACLVTGAVIGFEALLRWTHPQHGEIPPAEFIPLAEDGGMIVPIGEWVLRSACREAGRWRQPLRLSVNLSPAQIAQADITEVIASALADAKLDPRRLDLEVTEGLLVGDPDGTLAALRRIKALGVGIAMDDFGTGFSSLAYFRVFPFDEVKIDRSFIEQVTVSRESLAIVRAVIGLGKGLGMSIIAEGVETEAQMQLLLAEGCDKIQGFLVGRPRPIGDYRRNVLIQPQAPAANPPGWVGDWARLALHQNTAVQPAARSAAA</sequence>
<dbReference type="Gene3D" id="3.30.70.270">
    <property type="match status" value="1"/>
</dbReference>
<feature type="transmembrane region" description="Helical" evidence="1">
    <location>
        <begin position="27"/>
        <end position="46"/>
    </location>
</feature>
<dbReference type="NCBIfam" id="TIGR00254">
    <property type="entry name" value="GGDEF"/>
    <property type="match status" value="1"/>
</dbReference>
<dbReference type="SUPFAM" id="SSF55073">
    <property type="entry name" value="Nucleotide cyclase"/>
    <property type="match status" value="1"/>
</dbReference>
<dbReference type="InterPro" id="IPR001633">
    <property type="entry name" value="EAL_dom"/>
</dbReference>
<keyword evidence="1" id="KW-0812">Transmembrane</keyword>
<dbReference type="AlphaFoldDB" id="A0A430G392"/>
<organism evidence="5 6">
    <name type="scientific">Sphingomonas koreensis</name>
    <dbReference type="NCBI Taxonomy" id="93064"/>
    <lineage>
        <taxon>Bacteria</taxon>
        <taxon>Pseudomonadati</taxon>
        <taxon>Pseudomonadota</taxon>
        <taxon>Alphaproteobacteria</taxon>
        <taxon>Sphingomonadales</taxon>
        <taxon>Sphingomonadaceae</taxon>
        <taxon>Sphingomonas</taxon>
    </lineage>
</organism>
<reference evidence="5 6" key="1">
    <citation type="submission" date="2018-07" db="EMBL/GenBank/DDBJ databases">
        <title>Genomic and Epidemiologic Investigation of an Indolent Hospital Outbreak.</title>
        <authorList>
            <person name="Johnson R.C."/>
            <person name="Deming C."/>
            <person name="Conlan S."/>
            <person name="Zellmer C.J."/>
            <person name="Michelin A.V."/>
            <person name="Lee-Lin S."/>
            <person name="Thomas P.J."/>
            <person name="Park M."/>
            <person name="Weingarten R.A."/>
            <person name="Less J."/>
            <person name="Dekker J.P."/>
            <person name="Frank K.M."/>
            <person name="Musser K.A."/>
            <person name="Mcquiston J.R."/>
            <person name="Henderson D.K."/>
            <person name="Lau A.F."/>
            <person name="Palmore T.N."/>
            <person name="Segre J.A."/>
        </authorList>
    </citation>
    <scope>NUCLEOTIDE SEQUENCE [LARGE SCALE GENOMIC DNA]</scope>
    <source>
        <strain evidence="5 6">SK-CDC1_0717</strain>
    </source>
</reference>
<dbReference type="Gene3D" id="3.20.20.450">
    <property type="entry name" value="EAL domain"/>
    <property type="match status" value="1"/>
</dbReference>
<dbReference type="Pfam" id="PF03707">
    <property type="entry name" value="MHYT"/>
    <property type="match status" value="2"/>
</dbReference>
<feature type="transmembrane region" description="Helical" evidence="1">
    <location>
        <begin position="156"/>
        <end position="172"/>
    </location>
</feature>
<keyword evidence="1" id="KW-0472">Membrane</keyword>
<comment type="caution">
    <text evidence="5">The sequence shown here is derived from an EMBL/GenBank/DDBJ whole genome shotgun (WGS) entry which is preliminary data.</text>
</comment>
<gene>
    <name evidence="5" type="ORF">DAH66_11285</name>
</gene>
<evidence type="ECO:0000256" key="1">
    <source>
        <dbReference type="PROSITE-ProRule" id="PRU00244"/>
    </source>
</evidence>
<accession>A0A430G392</accession>
<dbReference type="PROSITE" id="PS50887">
    <property type="entry name" value="GGDEF"/>
    <property type="match status" value="1"/>
</dbReference>
<dbReference type="InterPro" id="IPR029787">
    <property type="entry name" value="Nucleotide_cyclase"/>
</dbReference>
<feature type="domain" description="GGDEF" evidence="3">
    <location>
        <begin position="403"/>
        <end position="536"/>
    </location>
</feature>
<evidence type="ECO:0000259" key="3">
    <source>
        <dbReference type="PROSITE" id="PS50887"/>
    </source>
</evidence>
<dbReference type="EMBL" id="QQYZ01000009">
    <property type="protein sequence ID" value="RSY84656.1"/>
    <property type="molecule type" value="Genomic_DNA"/>
</dbReference>
<evidence type="ECO:0000313" key="6">
    <source>
        <dbReference type="Proteomes" id="UP000287746"/>
    </source>
</evidence>
<dbReference type="PROSITE" id="PS50883">
    <property type="entry name" value="EAL"/>
    <property type="match status" value="1"/>
</dbReference>
<dbReference type="InterPro" id="IPR000160">
    <property type="entry name" value="GGDEF_dom"/>
</dbReference>
<dbReference type="SUPFAM" id="SSF141868">
    <property type="entry name" value="EAL domain-like"/>
    <property type="match status" value="1"/>
</dbReference>
<dbReference type="Proteomes" id="UP000287746">
    <property type="component" value="Unassembled WGS sequence"/>
</dbReference>
<dbReference type="Pfam" id="PF00990">
    <property type="entry name" value="GGDEF"/>
    <property type="match status" value="1"/>
</dbReference>
<dbReference type="PANTHER" id="PTHR44757">
    <property type="entry name" value="DIGUANYLATE CYCLASE DGCP"/>
    <property type="match status" value="1"/>
</dbReference>
<keyword evidence="1" id="KW-1133">Transmembrane helix</keyword>
<feature type="transmembrane region" description="Helical" evidence="1">
    <location>
        <begin position="225"/>
        <end position="246"/>
    </location>
</feature>
<dbReference type="InterPro" id="IPR035919">
    <property type="entry name" value="EAL_sf"/>
</dbReference>
<feature type="transmembrane region" description="Helical" evidence="1">
    <location>
        <begin position="119"/>
        <end position="136"/>
    </location>
</feature>
<dbReference type="InterPro" id="IPR052155">
    <property type="entry name" value="Biofilm_reg_signaling"/>
</dbReference>
<evidence type="ECO:0000259" key="2">
    <source>
        <dbReference type="PROSITE" id="PS50883"/>
    </source>
</evidence>
<dbReference type="CDD" id="cd01949">
    <property type="entry name" value="GGDEF"/>
    <property type="match status" value="1"/>
</dbReference>
<dbReference type="InterPro" id="IPR043128">
    <property type="entry name" value="Rev_trsase/Diguanyl_cyclase"/>
</dbReference>
<feature type="transmembrane region" description="Helical" evidence="1">
    <location>
        <begin position="94"/>
        <end position="112"/>
    </location>
</feature>
<dbReference type="PROSITE" id="PS50924">
    <property type="entry name" value="MHYT"/>
    <property type="match status" value="1"/>
</dbReference>
<name>A0A430G392_9SPHN</name>
<feature type="transmembrane region" description="Helical" evidence="1">
    <location>
        <begin position="184"/>
        <end position="205"/>
    </location>
</feature>
<protein>
    <submittedName>
        <fullName evidence="5">EAL domain-containing protein</fullName>
    </submittedName>
</protein>
<dbReference type="SMART" id="SM00267">
    <property type="entry name" value="GGDEF"/>
    <property type="match status" value="1"/>
</dbReference>
<dbReference type="GO" id="GO:0016020">
    <property type="term" value="C:membrane"/>
    <property type="evidence" value="ECO:0007669"/>
    <property type="project" value="UniProtKB-UniRule"/>
</dbReference>
<dbReference type="SMART" id="SM00052">
    <property type="entry name" value="EAL"/>
    <property type="match status" value="1"/>
</dbReference>
<dbReference type="CDD" id="cd01948">
    <property type="entry name" value="EAL"/>
    <property type="match status" value="1"/>
</dbReference>
<feature type="domain" description="MHYT" evidence="4">
    <location>
        <begin position="23"/>
        <end position="208"/>
    </location>
</feature>